<feature type="transmembrane region" description="Helical" evidence="6">
    <location>
        <begin position="227"/>
        <end position="249"/>
    </location>
</feature>
<dbReference type="Pfam" id="PF10317">
    <property type="entry name" value="7TM_GPCR_Srd"/>
    <property type="match status" value="1"/>
</dbReference>
<accession>G0MUH7</accession>
<dbReference type="InterPro" id="IPR050920">
    <property type="entry name" value="Nematode_rcpt-like_delta"/>
</dbReference>
<evidence type="ECO:0000256" key="4">
    <source>
        <dbReference type="ARBA" id="ARBA00022989"/>
    </source>
</evidence>
<feature type="transmembrane region" description="Helical" evidence="6">
    <location>
        <begin position="12"/>
        <end position="31"/>
    </location>
</feature>
<keyword evidence="4 6" id="KW-1133">Transmembrane helix</keyword>
<feature type="transmembrane region" description="Helical" evidence="6">
    <location>
        <begin position="269"/>
        <end position="290"/>
    </location>
</feature>
<sequence>MTIDTVFTVYYAFYFIFSMSAQLFVFYLIVFHSPSNLQDMKKLMMATSLSQIIMCSSAFLTQVRIVPIEASIALLSFGPCSLLGPQTCLATYNMLNTSGCLVVASLLHMMYYRRRLMSAVKRFSTQKFLFNCVIVYFLSLVVLVFSFLGPTNFGFIKALVITYYPSIDLQNYTLSGFSNVKHFFCSTATGIIAAHAYIPPFVALIWRNKIVREINSQRTALSSRTQLQTRSFVQCLTWQTCLPLFFYVTPYTFYLVQQLFGYGFVITEYLIFPLNTFSAVLDPICMLYFIKPYQRKAKLIVSNLMGLNNLQNSTIIATVNSQTSQM</sequence>
<dbReference type="FunCoup" id="G0MUH7">
    <property type="interactions" value="5"/>
</dbReference>
<organism evidence="8">
    <name type="scientific">Caenorhabditis brenneri</name>
    <name type="common">Nematode worm</name>
    <dbReference type="NCBI Taxonomy" id="135651"/>
    <lineage>
        <taxon>Eukaryota</taxon>
        <taxon>Metazoa</taxon>
        <taxon>Ecdysozoa</taxon>
        <taxon>Nematoda</taxon>
        <taxon>Chromadorea</taxon>
        <taxon>Rhabditida</taxon>
        <taxon>Rhabditina</taxon>
        <taxon>Rhabditomorpha</taxon>
        <taxon>Rhabditoidea</taxon>
        <taxon>Rhabditidae</taxon>
        <taxon>Peloderinae</taxon>
        <taxon>Caenorhabditis</taxon>
    </lineage>
</organism>
<dbReference type="AlphaFoldDB" id="G0MUH7"/>
<evidence type="ECO:0000256" key="6">
    <source>
        <dbReference type="SAM" id="Phobius"/>
    </source>
</evidence>
<evidence type="ECO:0000313" key="8">
    <source>
        <dbReference type="Proteomes" id="UP000008068"/>
    </source>
</evidence>
<dbReference type="HOGENOM" id="CLU_057924_2_0_1"/>
<evidence type="ECO:0000256" key="2">
    <source>
        <dbReference type="ARBA" id="ARBA00009166"/>
    </source>
</evidence>
<keyword evidence="5 6" id="KW-0472">Membrane</keyword>
<evidence type="ECO:0000313" key="7">
    <source>
        <dbReference type="EMBL" id="EGT44240.1"/>
    </source>
</evidence>
<name>G0MUH7_CAEBE</name>
<feature type="transmembrane region" description="Helical" evidence="6">
    <location>
        <begin position="128"/>
        <end position="148"/>
    </location>
</feature>
<protein>
    <submittedName>
        <fullName evidence="7">Uncharacterized protein</fullName>
    </submittedName>
</protein>
<evidence type="ECO:0000256" key="1">
    <source>
        <dbReference type="ARBA" id="ARBA00004141"/>
    </source>
</evidence>
<dbReference type="EMBL" id="GL379812">
    <property type="protein sequence ID" value="EGT44240.1"/>
    <property type="molecule type" value="Genomic_DNA"/>
</dbReference>
<keyword evidence="8" id="KW-1185">Reference proteome</keyword>
<dbReference type="OMA" id="LMCSSAF"/>
<dbReference type="eggNOG" id="ENOG502TH22">
    <property type="taxonomic scope" value="Eukaryota"/>
</dbReference>
<dbReference type="PANTHER" id="PTHR22945:SF95">
    <property type="entry name" value="SERPENTINE RECEPTOR, CLASS D (DELTA)"/>
    <property type="match status" value="1"/>
</dbReference>
<comment type="subcellular location">
    <subcellularLocation>
        <location evidence="1">Membrane</location>
        <topology evidence="1">Multi-pass membrane protein</topology>
    </subcellularLocation>
</comment>
<feature type="transmembrane region" description="Helical" evidence="6">
    <location>
        <begin position="180"/>
        <end position="206"/>
    </location>
</feature>
<comment type="similarity">
    <text evidence="2">Belongs to the nematode receptor-like protein srd family.</text>
</comment>
<dbReference type="InterPro" id="IPR019421">
    <property type="entry name" value="7TM_GPCR_serpentine_rcpt_Srd"/>
</dbReference>
<dbReference type="PANTHER" id="PTHR22945">
    <property type="entry name" value="SERPENTINE RECEPTOR, CLASS D DELTA"/>
    <property type="match status" value="1"/>
</dbReference>
<dbReference type="GO" id="GO:0016020">
    <property type="term" value="C:membrane"/>
    <property type="evidence" value="ECO:0007669"/>
    <property type="project" value="UniProtKB-SubCell"/>
</dbReference>
<dbReference type="OrthoDB" id="5819652at2759"/>
<reference evidence="8" key="1">
    <citation type="submission" date="2011-07" db="EMBL/GenBank/DDBJ databases">
        <authorList>
            <consortium name="Caenorhabditis brenneri Sequencing and Analysis Consortium"/>
            <person name="Wilson R.K."/>
        </authorList>
    </citation>
    <scope>NUCLEOTIDE SEQUENCE [LARGE SCALE GENOMIC DNA]</scope>
    <source>
        <strain evidence="8">PB2801</strain>
    </source>
</reference>
<feature type="transmembrane region" description="Helical" evidence="6">
    <location>
        <begin position="89"/>
        <end position="107"/>
    </location>
</feature>
<keyword evidence="3 6" id="KW-0812">Transmembrane</keyword>
<dbReference type="InParanoid" id="G0MUH7"/>
<proteinExistence type="inferred from homology"/>
<evidence type="ECO:0000256" key="3">
    <source>
        <dbReference type="ARBA" id="ARBA00022692"/>
    </source>
</evidence>
<dbReference type="SUPFAM" id="SSF81321">
    <property type="entry name" value="Family A G protein-coupled receptor-like"/>
    <property type="match status" value="1"/>
</dbReference>
<evidence type="ECO:0000256" key="5">
    <source>
        <dbReference type="ARBA" id="ARBA00023136"/>
    </source>
</evidence>
<gene>
    <name evidence="7" type="ORF">CAEBREN_03832</name>
</gene>
<feature type="transmembrane region" description="Helical" evidence="6">
    <location>
        <begin position="52"/>
        <end position="77"/>
    </location>
</feature>
<dbReference type="Proteomes" id="UP000008068">
    <property type="component" value="Unassembled WGS sequence"/>
</dbReference>